<reference evidence="1" key="1">
    <citation type="submission" date="2023-07" db="EMBL/GenBank/DDBJ databases">
        <title>Functional and genomic diversity of the sorghum phyllosphere microbiome.</title>
        <authorList>
            <person name="Shade A."/>
        </authorList>
    </citation>
    <scope>NUCLEOTIDE SEQUENCE</scope>
    <source>
        <strain evidence="1">SORGH_AS_0457</strain>
    </source>
</reference>
<organism evidence="1 2">
    <name type="scientific">Stenotrophomonas rhizophila</name>
    <dbReference type="NCBI Taxonomy" id="216778"/>
    <lineage>
        <taxon>Bacteria</taxon>
        <taxon>Pseudomonadati</taxon>
        <taxon>Pseudomonadota</taxon>
        <taxon>Gammaproteobacteria</taxon>
        <taxon>Lysobacterales</taxon>
        <taxon>Lysobacteraceae</taxon>
        <taxon>Stenotrophomonas</taxon>
    </lineage>
</organism>
<protein>
    <submittedName>
        <fullName evidence="1">Uncharacterized protein</fullName>
    </submittedName>
</protein>
<name>A0AAP5AG37_9GAMM</name>
<dbReference type="RefSeq" id="WP_307105571.1">
    <property type="nucleotide sequence ID" value="NZ_JAUTAS010000001.1"/>
</dbReference>
<dbReference type="EMBL" id="JAUTAS010000001">
    <property type="protein sequence ID" value="MDQ1106903.1"/>
    <property type="molecule type" value="Genomic_DNA"/>
</dbReference>
<gene>
    <name evidence="1" type="ORF">QE424_000062</name>
</gene>
<dbReference type="Proteomes" id="UP001226084">
    <property type="component" value="Unassembled WGS sequence"/>
</dbReference>
<comment type="caution">
    <text evidence="1">The sequence shown here is derived from an EMBL/GenBank/DDBJ whole genome shotgun (WGS) entry which is preliminary data.</text>
</comment>
<accession>A0AAP5AG37</accession>
<dbReference type="AlphaFoldDB" id="A0AAP5AG37"/>
<evidence type="ECO:0000313" key="2">
    <source>
        <dbReference type="Proteomes" id="UP001226084"/>
    </source>
</evidence>
<proteinExistence type="predicted"/>
<sequence length="444" mass="47927">MITSAIQRTSSLPSLAGIPDRARAPRGSLPALVVSHLHNAPARVPRMLDLADCPARPWRGAGSQPAMIVTRGDECWRVKATADATCSAMEVTLGKLFQLTGLVAPDTGLVAAVEGLPTGSQHVGSRFEADFQDLGDFLVSDAAAALVAAADPSARSTYEGLRAGHAQAVSDNATLLSDAGVEWWALRGEDAQQHAANDQRRFNALDAMNRLLPRPLRCEQLRHFIASRWLCNWDHLNYRLENFGYTLRNGVRVGMSLDFGACGPLGFRDLQTGAMLPKAASQAVAIAQRPPSLFPIPLAYVGNVGHFDAMCADSGPLHDLTAWPYGFQSDSIAAFFRPPVALDPDVSDTLLEMGYRLERLPVPALTAVIERHWPEGPGGAAPAWPTAAELAAHLLRRRDALLARFDPVQIADWVQADPDRAARVRQELTNAAQAMLRAPADRPD</sequence>
<evidence type="ECO:0000313" key="1">
    <source>
        <dbReference type="EMBL" id="MDQ1106903.1"/>
    </source>
</evidence>